<accession>A0A348AKJ0</accession>
<organism evidence="3 4">
    <name type="scientific">Methylomusa anaerophila</name>
    <dbReference type="NCBI Taxonomy" id="1930071"/>
    <lineage>
        <taxon>Bacteria</taxon>
        <taxon>Bacillati</taxon>
        <taxon>Bacillota</taxon>
        <taxon>Negativicutes</taxon>
        <taxon>Selenomonadales</taxon>
        <taxon>Sporomusaceae</taxon>
        <taxon>Methylomusa</taxon>
    </lineage>
</organism>
<dbReference type="AlphaFoldDB" id="A0A348AKJ0"/>
<dbReference type="KEGG" id="mana:MAMMFC1_02272"/>
<dbReference type="NCBIfam" id="TIGR01439">
    <property type="entry name" value="lp_hng_hel_AbrB"/>
    <property type="match status" value="1"/>
</dbReference>
<keyword evidence="4" id="KW-1185">Reference proteome</keyword>
<evidence type="ECO:0000313" key="4">
    <source>
        <dbReference type="Proteomes" id="UP000276437"/>
    </source>
</evidence>
<evidence type="ECO:0000313" key="3">
    <source>
        <dbReference type="EMBL" id="BBB91588.1"/>
    </source>
</evidence>
<dbReference type="RefSeq" id="WP_126308585.1">
    <property type="nucleotide sequence ID" value="NZ_AP018449.1"/>
</dbReference>
<name>A0A348AKJ0_9FIRM</name>
<dbReference type="Pfam" id="PF04014">
    <property type="entry name" value="MazE_antitoxin"/>
    <property type="match status" value="1"/>
</dbReference>
<dbReference type="PROSITE" id="PS51740">
    <property type="entry name" value="SPOVT_ABRB"/>
    <property type="match status" value="1"/>
</dbReference>
<dbReference type="InterPro" id="IPR037914">
    <property type="entry name" value="SpoVT-AbrB_sf"/>
</dbReference>
<sequence length="81" mass="9004">MFGITEEVKVGIKSQIVIPARIRNNAKVGPGDILIMTSDRNGRISLVKKPADWAKAAFGCCKGAWGDKPLEYLEKERESWD</sequence>
<protein>
    <recommendedName>
        <fullName evidence="2">SpoVT-AbrB domain-containing protein</fullName>
    </recommendedName>
</protein>
<gene>
    <name evidence="3" type="ORF">MAMMFC1_02272</name>
</gene>
<dbReference type="SMART" id="SM00966">
    <property type="entry name" value="SpoVT_AbrB"/>
    <property type="match status" value="1"/>
</dbReference>
<dbReference type="GO" id="GO:0003677">
    <property type="term" value="F:DNA binding"/>
    <property type="evidence" value="ECO:0007669"/>
    <property type="project" value="UniProtKB-UniRule"/>
</dbReference>
<keyword evidence="1" id="KW-0238">DNA-binding</keyword>
<evidence type="ECO:0000256" key="1">
    <source>
        <dbReference type="PROSITE-ProRule" id="PRU01076"/>
    </source>
</evidence>
<reference evidence="3 4" key="1">
    <citation type="journal article" date="2018" name="Int. J. Syst. Evol. Microbiol.">
        <title>Methylomusa anaerophila gen. nov., sp. nov., an anaerobic methanol-utilizing bacterium isolated from a microbial fuel cell.</title>
        <authorList>
            <person name="Amano N."/>
            <person name="Yamamuro A."/>
            <person name="Miyahara M."/>
            <person name="Kouzuma A."/>
            <person name="Abe T."/>
            <person name="Watanabe K."/>
        </authorList>
    </citation>
    <scope>NUCLEOTIDE SEQUENCE [LARGE SCALE GENOMIC DNA]</scope>
    <source>
        <strain evidence="3 4">MMFC1</strain>
    </source>
</reference>
<feature type="domain" description="SpoVT-AbrB" evidence="2">
    <location>
        <begin position="5"/>
        <end position="51"/>
    </location>
</feature>
<dbReference type="SUPFAM" id="SSF89447">
    <property type="entry name" value="AbrB/MazE/MraZ-like"/>
    <property type="match status" value="1"/>
</dbReference>
<dbReference type="OrthoDB" id="9812495at2"/>
<proteinExistence type="predicted"/>
<evidence type="ECO:0000259" key="2">
    <source>
        <dbReference type="PROSITE" id="PS51740"/>
    </source>
</evidence>
<dbReference type="Gene3D" id="2.10.260.10">
    <property type="match status" value="1"/>
</dbReference>
<dbReference type="InterPro" id="IPR007159">
    <property type="entry name" value="SpoVT-AbrB_dom"/>
</dbReference>
<dbReference type="Proteomes" id="UP000276437">
    <property type="component" value="Chromosome"/>
</dbReference>
<dbReference type="EMBL" id="AP018449">
    <property type="protein sequence ID" value="BBB91588.1"/>
    <property type="molecule type" value="Genomic_DNA"/>
</dbReference>